<organism evidence="8 9">
    <name type="scientific">Patiria miniata</name>
    <name type="common">Bat star</name>
    <name type="synonym">Asterina miniata</name>
    <dbReference type="NCBI Taxonomy" id="46514"/>
    <lineage>
        <taxon>Eukaryota</taxon>
        <taxon>Metazoa</taxon>
        <taxon>Echinodermata</taxon>
        <taxon>Eleutherozoa</taxon>
        <taxon>Asterozoa</taxon>
        <taxon>Asteroidea</taxon>
        <taxon>Valvatacea</taxon>
        <taxon>Valvatida</taxon>
        <taxon>Asterinidae</taxon>
        <taxon>Patiria</taxon>
    </lineage>
</organism>
<dbReference type="PRINTS" id="PR00723">
    <property type="entry name" value="SUBTILISIN"/>
</dbReference>
<dbReference type="InterPro" id="IPR000209">
    <property type="entry name" value="Peptidase_S8/S53_dom"/>
</dbReference>
<dbReference type="GeneID" id="119744969"/>
<dbReference type="OMA" id="YIHEACA"/>
<reference evidence="8" key="1">
    <citation type="submission" date="2022-11" db="UniProtKB">
        <authorList>
            <consortium name="EnsemblMetazoa"/>
        </authorList>
    </citation>
    <scope>IDENTIFICATION</scope>
</reference>
<dbReference type="FunFam" id="3.40.50.200:FF:000014">
    <property type="entry name" value="Proteinase K"/>
    <property type="match status" value="1"/>
</dbReference>
<evidence type="ECO:0000256" key="5">
    <source>
        <dbReference type="PROSITE-ProRule" id="PRU01240"/>
    </source>
</evidence>
<keyword evidence="6" id="KW-0732">Signal</keyword>
<dbReference type="CDD" id="cd04077">
    <property type="entry name" value="Peptidases_S8_PCSK9_ProteinaseK_like"/>
    <property type="match status" value="1"/>
</dbReference>
<dbReference type="OrthoDB" id="206201at2759"/>
<evidence type="ECO:0000256" key="1">
    <source>
        <dbReference type="ARBA" id="ARBA00011073"/>
    </source>
</evidence>
<dbReference type="AlphaFoldDB" id="A0A914BMF2"/>
<proteinExistence type="inferred from homology"/>
<dbReference type="InterPro" id="IPR023827">
    <property type="entry name" value="Peptidase_S8_Asp-AS"/>
</dbReference>
<keyword evidence="2" id="KW-0645">Protease</keyword>
<dbReference type="PANTHER" id="PTHR43806:SF58">
    <property type="entry name" value="ALKALINE PROTEASE 1-RELATED"/>
    <property type="match status" value="1"/>
</dbReference>
<evidence type="ECO:0000313" key="8">
    <source>
        <dbReference type="EnsemblMetazoa" id="XP_038077120.1"/>
    </source>
</evidence>
<feature type="chain" id="PRO_5037455950" description="Peptidase S8/S53 domain-containing protein" evidence="6">
    <location>
        <begin position="31"/>
        <end position="418"/>
    </location>
</feature>
<feature type="domain" description="Peptidase S8/S53" evidence="7">
    <location>
        <begin position="170"/>
        <end position="403"/>
    </location>
</feature>
<dbReference type="GO" id="GO:0005615">
    <property type="term" value="C:extracellular space"/>
    <property type="evidence" value="ECO:0007669"/>
    <property type="project" value="TreeGrafter"/>
</dbReference>
<comment type="similarity">
    <text evidence="1 5">Belongs to the peptidase S8 family.</text>
</comment>
<protein>
    <recommendedName>
        <fullName evidence="7">Peptidase S8/S53 domain-containing protein</fullName>
    </recommendedName>
</protein>
<dbReference type="Proteomes" id="UP000887568">
    <property type="component" value="Unplaced"/>
</dbReference>
<evidence type="ECO:0000259" key="7">
    <source>
        <dbReference type="Pfam" id="PF00082"/>
    </source>
</evidence>
<dbReference type="RefSeq" id="XP_038077120.1">
    <property type="nucleotide sequence ID" value="XM_038221192.1"/>
</dbReference>
<evidence type="ECO:0000256" key="6">
    <source>
        <dbReference type="SAM" id="SignalP"/>
    </source>
</evidence>
<evidence type="ECO:0000256" key="4">
    <source>
        <dbReference type="ARBA" id="ARBA00022825"/>
    </source>
</evidence>
<feature type="signal peptide" evidence="6">
    <location>
        <begin position="1"/>
        <end position="30"/>
    </location>
</feature>
<evidence type="ECO:0000313" key="9">
    <source>
        <dbReference type="Proteomes" id="UP000887568"/>
    </source>
</evidence>
<dbReference type="EnsemblMetazoa" id="XM_038221192.1">
    <property type="protein sequence ID" value="XP_038077120.1"/>
    <property type="gene ID" value="LOC119744969"/>
</dbReference>
<dbReference type="PANTHER" id="PTHR43806">
    <property type="entry name" value="PEPTIDASE S8"/>
    <property type="match status" value="1"/>
</dbReference>
<evidence type="ECO:0000256" key="3">
    <source>
        <dbReference type="ARBA" id="ARBA00022801"/>
    </source>
</evidence>
<name>A0A914BMF2_PATMI</name>
<accession>A0A914BMF2</accession>
<dbReference type="GO" id="GO:0004252">
    <property type="term" value="F:serine-type endopeptidase activity"/>
    <property type="evidence" value="ECO:0007669"/>
    <property type="project" value="InterPro"/>
</dbReference>
<keyword evidence="3" id="KW-0378">Hydrolase</keyword>
<keyword evidence="9" id="KW-1185">Reference proteome</keyword>
<sequence>MADFIVDHNSPKRRRQTMFFLLVLLGLTRALGMAPLLQNEDPVPGQYIVQLEPFGNIYDVTDEMESNIPENLIDTVHHVKLLSMDQTSNMAVMELDYISLAKLRKYPYVKYIEQDAYVQVHDEEPVLAENITERAKETRTYEKARWGLDRINQEYLPMDGDWELSGNGFGAHVYIIDTGVKDTHRDFECRVDRVEDVTGSDGSDCKGRGTKVAGIVGGKTYGVANKVTMHSIRVMNCAGTGTVSDIISGIDWVIKNHVQPCVAVLPFFTPPSRKLDESVEELADAGCLPVTAAGNDPQKTELDACDFSPARSPFAITVSATDEDDYRAESSRYGTCVDIFAPGVFVKTTDPQGGNKFCYASGSSFACGFVAGVAAIHLANGVTASEVRQRILNDATVCPINDSGRGTPNRFLYISPPQ</sequence>
<dbReference type="GO" id="GO:0006508">
    <property type="term" value="P:proteolysis"/>
    <property type="evidence" value="ECO:0007669"/>
    <property type="project" value="UniProtKB-KW"/>
</dbReference>
<evidence type="ECO:0000256" key="2">
    <source>
        <dbReference type="ARBA" id="ARBA00022670"/>
    </source>
</evidence>
<comment type="caution">
    <text evidence="5">Lacks conserved residue(s) required for the propagation of feature annotation.</text>
</comment>
<dbReference type="InterPro" id="IPR036852">
    <property type="entry name" value="Peptidase_S8/S53_dom_sf"/>
</dbReference>
<dbReference type="SUPFAM" id="SSF52743">
    <property type="entry name" value="Subtilisin-like"/>
    <property type="match status" value="1"/>
</dbReference>
<keyword evidence="4" id="KW-0720">Serine protease</keyword>
<dbReference type="PROSITE" id="PS00136">
    <property type="entry name" value="SUBTILASE_ASP"/>
    <property type="match status" value="1"/>
</dbReference>
<dbReference type="PROSITE" id="PS51892">
    <property type="entry name" value="SUBTILASE"/>
    <property type="match status" value="1"/>
</dbReference>
<dbReference type="InterPro" id="IPR034193">
    <property type="entry name" value="PCSK9_ProteinaseK-like"/>
</dbReference>
<dbReference type="InterPro" id="IPR015500">
    <property type="entry name" value="Peptidase_S8_subtilisin-rel"/>
</dbReference>
<dbReference type="Pfam" id="PF00082">
    <property type="entry name" value="Peptidase_S8"/>
    <property type="match status" value="1"/>
</dbReference>
<dbReference type="InterPro" id="IPR050131">
    <property type="entry name" value="Peptidase_S8_subtilisin-like"/>
</dbReference>
<dbReference type="Gene3D" id="3.40.50.200">
    <property type="entry name" value="Peptidase S8/S53 domain"/>
    <property type="match status" value="1"/>
</dbReference>